<dbReference type="AlphaFoldDB" id="A0A7W4W4C9"/>
<organism evidence="2 3">
    <name type="scientific">Litorivivens lipolytica</name>
    <dbReference type="NCBI Taxonomy" id="1524264"/>
    <lineage>
        <taxon>Bacteria</taxon>
        <taxon>Pseudomonadati</taxon>
        <taxon>Pseudomonadota</taxon>
        <taxon>Gammaproteobacteria</taxon>
        <taxon>Litorivivens</taxon>
    </lineage>
</organism>
<evidence type="ECO:0000256" key="1">
    <source>
        <dbReference type="SAM" id="SignalP"/>
    </source>
</evidence>
<gene>
    <name evidence="2" type="ORF">FHR99_000885</name>
</gene>
<sequence length="182" mass="18560">MSASKHFKRVVLSAAIAAVSLSTFAATQDGTKGNSSTAKVDVNAQVAQKVQITGATAINLDTELANWTGGDVSGTDLLCVWSSTEAYNVTITDASTAAGFNLESTGQNDLPFSVSWADETTAADTIVHGDALTAQVTTANNKTCTNVGGTNATLTVTLAEADLEAARAAVYTGELTVVVAPE</sequence>
<keyword evidence="3" id="KW-1185">Reference proteome</keyword>
<proteinExistence type="predicted"/>
<reference evidence="2 3" key="1">
    <citation type="submission" date="2020-08" db="EMBL/GenBank/DDBJ databases">
        <title>Genomic Encyclopedia of Type Strains, Phase III (KMG-III): the genomes of soil and plant-associated and newly described type strains.</title>
        <authorList>
            <person name="Whitman W."/>
        </authorList>
    </citation>
    <scope>NUCLEOTIDE SEQUENCE [LARGE SCALE GENOMIC DNA]</scope>
    <source>
        <strain evidence="2 3">CECT 8654</strain>
    </source>
</reference>
<accession>A0A7W4W4C9</accession>
<protein>
    <submittedName>
        <fullName evidence="2">Uncharacterized protein</fullName>
    </submittedName>
</protein>
<dbReference type="Proteomes" id="UP000537130">
    <property type="component" value="Unassembled WGS sequence"/>
</dbReference>
<feature type="chain" id="PRO_5031239540" evidence="1">
    <location>
        <begin position="26"/>
        <end position="182"/>
    </location>
</feature>
<keyword evidence="1" id="KW-0732">Signal</keyword>
<evidence type="ECO:0000313" key="2">
    <source>
        <dbReference type="EMBL" id="MBB3046649.1"/>
    </source>
</evidence>
<name>A0A7W4W4C9_9GAMM</name>
<dbReference type="EMBL" id="JACHWY010000001">
    <property type="protein sequence ID" value="MBB3046649.1"/>
    <property type="molecule type" value="Genomic_DNA"/>
</dbReference>
<feature type="signal peptide" evidence="1">
    <location>
        <begin position="1"/>
        <end position="25"/>
    </location>
</feature>
<evidence type="ECO:0000313" key="3">
    <source>
        <dbReference type="Proteomes" id="UP000537130"/>
    </source>
</evidence>
<dbReference type="RefSeq" id="WP_183409332.1">
    <property type="nucleotide sequence ID" value="NZ_JACHWY010000001.1"/>
</dbReference>
<comment type="caution">
    <text evidence="2">The sequence shown here is derived from an EMBL/GenBank/DDBJ whole genome shotgun (WGS) entry which is preliminary data.</text>
</comment>